<evidence type="ECO:0000256" key="6">
    <source>
        <dbReference type="ARBA" id="ARBA00022692"/>
    </source>
</evidence>
<dbReference type="InterPro" id="IPR048279">
    <property type="entry name" value="MdtK-like"/>
</dbReference>
<dbReference type="PIRSF" id="PIRSF006603">
    <property type="entry name" value="DinF"/>
    <property type="match status" value="1"/>
</dbReference>
<organism evidence="13">
    <name type="scientific">Clostridioides difficile</name>
    <name type="common">Peptoclostridium difficile</name>
    <dbReference type="NCBI Taxonomy" id="1496"/>
    <lineage>
        <taxon>Bacteria</taxon>
        <taxon>Bacillati</taxon>
        <taxon>Bacillota</taxon>
        <taxon>Clostridia</taxon>
        <taxon>Peptostreptococcales</taxon>
        <taxon>Peptostreptococcaceae</taxon>
        <taxon>Clostridioides</taxon>
    </lineage>
</organism>
<dbReference type="AlphaFoldDB" id="A0A069AS15"/>
<feature type="transmembrane region" description="Helical" evidence="10">
    <location>
        <begin position="240"/>
        <end position="260"/>
    </location>
</feature>
<dbReference type="EMBL" id="LK932849">
    <property type="protein sequence ID" value="CDS94920.1"/>
    <property type="molecule type" value="Genomic_DNA"/>
</dbReference>
<name>A0A069AS15_CLODI</name>
<evidence type="ECO:0000313" key="12">
    <source>
        <dbReference type="EMBL" id="CDS89275.1"/>
    </source>
</evidence>
<keyword evidence="6 10" id="KW-0812">Transmembrane</keyword>
<feature type="transmembrane region" description="Helical" evidence="10">
    <location>
        <begin position="167"/>
        <end position="190"/>
    </location>
</feature>
<feature type="transmembrane region" description="Helical" evidence="10">
    <location>
        <begin position="47"/>
        <end position="74"/>
    </location>
</feature>
<feature type="transmembrane region" description="Helical" evidence="10">
    <location>
        <begin position="356"/>
        <end position="381"/>
    </location>
</feature>
<sequence length="446" mass="49423">MENQEALRHEKIWILLFRYSIPAIIAMMVTSLYNVVDRAFIGSMEGIGSIAIAGLGVTMPVFTLIIAFGMLVSVGASTRLSIKLGERNREEAEKILGNALTLSIIISLIITILGLVFLEDILFILGASKDSIFYAKDYMSVILVGSIFNLVAFSLNNAIRAEGNPKLAARTMIVGCVLNLILDPIFIFVFNLGIKGAAIATVLCQIVVFFWVIHYFIRGKSNLKLKKCNLKLNKDIVKKVFTIGMTPFAMEVAISITHMFTNNSLKVYGGDLAIGAMTALTSILLMFMMPVFGLNQGMQTIISYNYGAKQYERAKKTLILSIIVSVVILSFGFLVVQVFPEVFVGIFNKDSDLMDIAVRGISINLITLPIMGISIVGPVYFQCISKVKHSMFLTLLRQFILFIPLIIVLPIQFNLDGVWLAQPVADFIAMIIVLLFLKREFKTSRV</sequence>
<dbReference type="InterPro" id="IPR051327">
    <property type="entry name" value="MATE_MepA_subfamily"/>
</dbReference>
<evidence type="ECO:0000313" key="11">
    <source>
        <dbReference type="EMBL" id="CDS88669.1"/>
    </source>
</evidence>
<evidence type="ECO:0000256" key="2">
    <source>
        <dbReference type="ARBA" id="ARBA00008417"/>
    </source>
</evidence>
<keyword evidence="9" id="KW-0046">Antibiotic resistance</keyword>
<keyword evidence="8 10" id="KW-0472">Membrane</keyword>
<evidence type="ECO:0000256" key="7">
    <source>
        <dbReference type="ARBA" id="ARBA00022989"/>
    </source>
</evidence>
<feature type="transmembrane region" description="Helical" evidence="10">
    <location>
        <begin position="138"/>
        <end position="155"/>
    </location>
</feature>
<proteinExistence type="inferred from homology"/>
<dbReference type="EMBL" id="LK932411">
    <property type="protein sequence ID" value="CDS89275.1"/>
    <property type="molecule type" value="Genomic_DNA"/>
</dbReference>
<reference evidence="13" key="1">
    <citation type="submission" date="2014-07" db="EMBL/GenBank/DDBJ databases">
        <authorList>
            <person name="Monot Marc"/>
        </authorList>
    </citation>
    <scope>NUCLEOTIDE SEQUENCE</scope>
    <source>
        <strain evidence="13">7032989</strain>
        <strain evidence="12">7032994</strain>
    </source>
</reference>
<dbReference type="EMBL" id="LK932525">
    <property type="protein sequence ID" value="CDS88669.1"/>
    <property type="molecule type" value="Genomic_DNA"/>
</dbReference>
<dbReference type="InterPro" id="IPR045070">
    <property type="entry name" value="MATE_MepA-like"/>
</dbReference>
<evidence type="ECO:0000313" key="13">
    <source>
        <dbReference type="EMBL" id="CDS94920.1"/>
    </source>
</evidence>
<feature type="transmembrane region" description="Helical" evidence="10">
    <location>
        <begin position="272"/>
        <end position="296"/>
    </location>
</feature>
<evidence type="ECO:0000256" key="4">
    <source>
        <dbReference type="ARBA" id="ARBA00022448"/>
    </source>
</evidence>
<gene>
    <name evidence="13" type="ORF">BN1095_20106</name>
    <name evidence="11" type="ORF">BN1096_700096</name>
    <name evidence="12" type="ORF">BN1097_710097</name>
</gene>
<dbReference type="PANTHER" id="PTHR43823:SF3">
    <property type="entry name" value="MULTIDRUG EXPORT PROTEIN MEPA"/>
    <property type="match status" value="1"/>
</dbReference>
<feature type="transmembrane region" description="Helical" evidence="10">
    <location>
        <begin position="317"/>
        <end position="336"/>
    </location>
</feature>
<feature type="transmembrane region" description="Helical" evidence="10">
    <location>
        <begin position="419"/>
        <end position="437"/>
    </location>
</feature>
<evidence type="ECO:0000256" key="8">
    <source>
        <dbReference type="ARBA" id="ARBA00023136"/>
    </source>
</evidence>
<accession>A0A069AS15</accession>
<dbReference type="GO" id="GO:0042910">
    <property type="term" value="F:xenobiotic transmembrane transporter activity"/>
    <property type="evidence" value="ECO:0007669"/>
    <property type="project" value="InterPro"/>
</dbReference>
<keyword evidence="5" id="KW-1003">Cell membrane</keyword>
<protein>
    <recommendedName>
        <fullName evidence="3">Multidrug export protein MepA</fullName>
    </recommendedName>
</protein>
<evidence type="ECO:0000256" key="3">
    <source>
        <dbReference type="ARBA" id="ARBA00022106"/>
    </source>
</evidence>
<dbReference type="InterPro" id="IPR002528">
    <property type="entry name" value="MATE_fam"/>
</dbReference>
<evidence type="ECO:0000256" key="5">
    <source>
        <dbReference type="ARBA" id="ARBA00022475"/>
    </source>
</evidence>
<evidence type="ECO:0000256" key="9">
    <source>
        <dbReference type="ARBA" id="ARBA00023251"/>
    </source>
</evidence>
<feature type="transmembrane region" description="Helical" evidence="10">
    <location>
        <begin position="95"/>
        <end position="118"/>
    </location>
</feature>
<feature type="transmembrane region" description="Helical" evidence="10">
    <location>
        <begin position="12"/>
        <end position="35"/>
    </location>
</feature>
<keyword evidence="7 10" id="KW-1133">Transmembrane helix</keyword>
<dbReference type="GO" id="GO:0005886">
    <property type="term" value="C:plasma membrane"/>
    <property type="evidence" value="ECO:0007669"/>
    <property type="project" value="UniProtKB-SubCell"/>
</dbReference>
<feature type="transmembrane region" description="Helical" evidence="10">
    <location>
        <begin position="393"/>
        <end position="413"/>
    </location>
</feature>
<dbReference type="RefSeq" id="WP_021367256.1">
    <property type="nucleotide sequence ID" value="NZ_BBYB01000112.1"/>
</dbReference>
<comment type="subcellular location">
    <subcellularLocation>
        <location evidence="1">Cell membrane</location>
        <topology evidence="1">Multi-pass membrane protein</topology>
    </subcellularLocation>
</comment>
<keyword evidence="4" id="KW-0813">Transport</keyword>
<dbReference type="NCBIfam" id="TIGR00797">
    <property type="entry name" value="matE"/>
    <property type="match status" value="1"/>
</dbReference>
<dbReference type="GO" id="GO:0046677">
    <property type="term" value="P:response to antibiotic"/>
    <property type="evidence" value="ECO:0007669"/>
    <property type="project" value="UniProtKB-KW"/>
</dbReference>
<evidence type="ECO:0000256" key="10">
    <source>
        <dbReference type="SAM" id="Phobius"/>
    </source>
</evidence>
<dbReference type="GO" id="GO:0015297">
    <property type="term" value="F:antiporter activity"/>
    <property type="evidence" value="ECO:0007669"/>
    <property type="project" value="InterPro"/>
</dbReference>
<dbReference type="Pfam" id="PF01554">
    <property type="entry name" value="MatE"/>
    <property type="match status" value="2"/>
</dbReference>
<dbReference type="PANTHER" id="PTHR43823">
    <property type="entry name" value="SPORULATION PROTEIN YKVU"/>
    <property type="match status" value="1"/>
</dbReference>
<feature type="transmembrane region" description="Helical" evidence="10">
    <location>
        <begin position="196"/>
        <end position="217"/>
    </location>
</feature>
<comment type="similarity">
    <text evidence="2">Belongs to the multi antimicrobial extrusion (MATE) (TC 2.A.66.1) family. MepA subfamily.</text>
</comment>
<dbReference type="CDD" id="cd13143">
    <property type="entry name" value="MATE_MepA_like"/>
    <property type="match status" value="1"/>
</dbReference>
<evidence type="ECO:0000256" key="1">
    <source>
        <dbReference type="ARBA" id="ARBA00004651"/>
    </source>
</evidence>